<feature type="region of interest" description="Disordered" evidence="1">
    <location>
        <begin position="1"/>
        <end position="52"/>
    </location>
</feature>
<accession>A0A0G3BUP5</accession>
<evidence type="ECO:0000313" key="3">
    <source>
        <dbReference type="Proteomes" id="UP000035352"/>
    </source>
</evidence>
<reference evidence="2 3" key="1">
    <citation type="submission" date="2015-05" db="EMBL/GenBank/DDBJ databases">
        <authorList>
            <person name="Tang B."/>
            <person name="Yu Y."/>
        </authorList>
    </citation>
    <scope>NUCLEOTIDE SEQUENCE [LARGE SCALE GENOMIC DNA]</scope>
    <source>
        <strain evidence="2 3">DSM 7029</strain>
    </source>
</reference>
<evidence type="ECO:0000256" key="1">
    <source>
        <dbReference type="SAM" id="MobiDB-lite"/>
    </source>
</evidence>
<dbReference type="OrthoDB" id="9103915at2"/>
<name>A0A0G3BUP5_9BURK</name>
<sequence length="143" mass="15594">MNPDRKGASNTSASHPHSAATEEAAGAPARARIEDGGVRKPGRFDLSGSPRTQAVERHRIFEPLQACAALLDRLPALLRDPEQGPALRQVCAALEQTSQRIVDAGLGDDEEWRRAAPAMYRGLLAASRVLTHLHEKTLRSSRW</sequence>
<dbReference type="RefSeq" id="WP_053013894.1">
    <property type="nucleotide sequence ID" value="NZ_CP011371.1"/>
</dbReference>
<dbReference type="KEGG" id="pbh:AAW51_5047"/>
<keyword evidence="3" id="KW-1185">Reference proteome</keyword>
<dbReference type="Proteomes" id="UP000035352">
    <property type="component" value="Chromosome"/>
</dbReference>
<feature type="compositionally biased region" description="Low complexity" evidence="1">
    <location>
        <begin position="19"/>
        <end position="30"/>
    </location>
</feature>
<evidence type="ECO:0000313" key="2">
    <source>
        <dbReference type="EMBL" id="AKJ31738.1"/>
    </source>
</evidence>
<organism evidence="2 3">
    <name type="scientific">Caldimonas brevitalea</name>
    <dbReference type="NCBI Taxonomy" id="413882"/>
    <lineage>
        <taxon>Bacteria</taxon>
        <taxon>Pseudomonadati</taxon>
        <taxon>Pseudomonadota</taxon>
        <taxon>Betaproteobacteria</taxon>
        <taxon>Burkholderiales</taxon>
        <taxon>Sphaerotilaceae</taxon>
        <taxon>Caldimonas</taxon>
    </lineage>
</organism>
<proteinExistence type="predicted"/>
<gene>
    <name evidence="2" type="ORF">AAW51_5047</name>
</gene>
<dbReference type="AlphaFoldDB" id="A0A0G3BUP5"/>
<protein>
    <submittedName>
        <fullName evidence="2">Uncharacterized protein</fullName>
    </submittedName>
</protein>
<dbReference type="EMBL" id="CP011371">
    <property type="protein sequence ID" value="AKJ31738.1"/>
    <property type="molecule type" value="Genomic_DNA"/>
</dbReference>